<accession>A0A5C6FCB6</accession>
<proteinExistence type="predicted"/>
<comment type="caution">
    <text evidence="2">The sequence shown here is derived from an EMBL/GenBank/DDBJ whole genome shotgun (WGS) entry which is preliminary data.</text>
</comment>
<evidence type="ECO:0000256" key="1">
    <source>
        <dbReference type="ARBA" id="ARBA00014286"/>
    </source>
</evidence>
<dbReference type="GO" id="GO:0006629">
    <property type="term" value="P:lipid metabolic process"/>
    <property type="evidence" value="ECO:0007669"/>
    <property type="project" value="InterPro"/>
</dbReference>
<protein>
    <recommendedName>
        <fullName evidence="1">Altered inheritance of mitochondria protein 6</fullName>
    </recommendedName>
</protein>
<dbReference type="SUPFAM" id="SSF51695">
    <property type="entry name" value="PLC-like phosphodiesterases"/>
    <property type="match status" value="1"/>
</dbReference>
<dbReference type="Proteomes" id="UP000317977">
    <property type="component" value="Unassembled WGS sequence"/>
</dbReference>
<dbReference type="Pfam" id="PF13653">
    <property type="entry name" value="GDPD_2"/>
    <property type="match status" value="1"/>
</dbReference>
<dbReference type="InterPro" id="IPR017946">
    <property type="entry name" value="PLC-like_Pdiesterase_TIM-brl"/>
</dbReference>
<evidence type="ECO:0000313" key="2">
    <source>
        <dbReference type="EMBL" id="TWU57726.1"/>
    </source>
</evidence>
<evidence type="ECO:0000313" key="3">
    <source>
        <dbReference type="Proteomes" id="UP000317977"/>
    </source>
</evidence>
<dbReference type="InterPro" id="IPR039559">
    <property type="entry name" value="AIM6_PI-PLC-like_dom"/>
</dbReference>
<dbReference type="EMBL" id="SJPX01000001">
    <property type="protein sequence ID" value="TWU57726.1"/>
    <property type="molecule type" value="Genomic_DNA"/>
</dbReference>
<gene>
    <name evidence="2" type="ORF">Poly59_06340</name>
</gene>
<dbReference type="PANTHER" id="PTHR31571:SF1">
    <property type="entry name" value="ALTERED INHERITANCE OF MITOCHONDRIA PROTEIN 6"/>
    <property type="match status" value="1"/>
</dbReference>
<keyword evidence="3" id="KW-1185">Reference proteome</keyword>
<organism evidence="2 3">
    <name type="scientific">Rubripirellula reticaptiva</name>
    <dbReference type="NCBI Taxonomy" id="2528013"/>
    <lineage>
        <taxon>Bacteria</taxon>
        <taxon>Pseudomonadati</taxon>
        <taxon>Planctomycetota</taxon>
        <taxon>Planctomycetia</taxon>
        <taxon>Pirellulales</taxon>
        <taxon>Pirellulaceae</taxon>
        <taxon>Rubripirellula</taxon>
    </lineage>
</organism>
<dbReference type="InterPro" id="IPR051236">
    <property type="entry name" value="HAT_RTT109-like"/>
</dbReference>
<dbReference type="CDD" id="cd08577">
    <property type="entry name" value="PI-PLCc_GDPD_SF_unchar3"/>
    <property type="match status" value="1"/>
</dbReference>
<sequence length="291" mass="32269">MTLPIKSVQSHRSLQFSETAFSNWLYCAAAMITLLGCTELNPVGAAETAPSVVPLKQAHAHNDYLHERPLLDALDHGFCSVEADIFLVDGELLVAHSRAELAKSRTLKKLYLDPLSERVKQNGGRVYRGGPVITLLIDFKNEGTATYHALDNLLGEYPDVFSVTKGGERTEKAVNVVISGDRPFATVEADMERFAGLDGRLSDLDSDMPVYLMPMISDRWGSHFKWQGKGEMTTEEKQKLDTIVKQAHAKGRILRFWAIPDNPTSWKALQEAGVDLINTDNLDGLSKTLKE</sequence>
<dbReference type="Gene3D" id="3.20.20.190">
    <property type="entry name" value="Phosphatidylinositol (PI) phosphodiesterase"/>
    <property type="match status" value="1"/>
</dbReference>
<reference evidence="2 3" key="1">
    <citation type="submission" date="2019-02" db="EMBL/GenBank/DDBJ databases">
        <title>Deep-cultivation of Planctomycetes and their phenomic and genomic characterization uncovers novel biology.</title>
        <authorList>
            <person name="Wiegand S."/>
            <person name="Jogler M."/>
            <person name="Boedeker C."/>
            <person name="Pinto D."/>
            <person name="Vollmers J."/>
            <person name="Rivas-Marin E."/>
            <person name="Kohn T."/>
            <person name="Peeters S.H."/>
            <person name="Heuer A."/>
            <person name="Rast P."/>
            <person name="Oberbeckmann S."/>
            <person name="Bunk B."/>
            <person name="Jeske O."/>
            <person name="Meyerdierks A."/>
            <person name="Storesund J.E."/>
            <person name="Kallscheuer N."/>
            <person name="Luecker S."/>
            <person name="Lage O.M."/>
            <person name="Pohl T."/>
            <person name="Merkel B.J."/>
            <person name="Hornburger P."/>
            <person name="Mueller R.-W."/>
            <person name="Bruemmer F."/>
            <person name="Labrenz M."/>
            <person name="Spormann A.M."/>
            <person name="Op Den Camp H."/>
            <person name="Overmann J."/>
            <person name="Amann R."/>
            <person name="Jetten M.S.M."/>
            <person name="Mascher T."/>
            <person name="Medema M.H."/>
            <person name="Devos D.P."/>
            <person name="Kaster A.-K."/>
            <person name="Ovreas L."/>
            <person name="Rohde M."/>
            <person name="Galperin M.Y."/>
            <person name="Jogler C."/>
        </authorList>
    </citation>
    <scope>NUCLEOTIDE SEQUENCE [LARGE SCALE GENOMIC DNA]</scope>
    <source>
        <strain evidence="2 3">Poly59</strain>
    </source>
</reference>
<dbReference type="GO" id="GO:0008081">
    <property type="term" value="F:phosphoric diester hydrolase activity"/>
    <property type="evidence" value="ECO:0007669"/>
    <property type="project" value="InterPro"/>
</dbReference>
<dbReference type="PANTHER" id="PTHR31571">
    <property type="entry name" value="ALTERED INHERITANCE OF MITOCHONDRIA PROTEIN 6"/>
    <property type="match status" value="1"/>
</dbReference>
<name>A0A5C6FCB6_9BACT</name>
<dbReference type="AlphaFoldDB" id="A0A5C6FCB6"/>